<comment type="caution">
    <text evidence="2">The sequence shown here is derived from an EMBL/GenBank/DDBJ whole genome shotgun (WGS) entry which is preliminary data.</text>
</comment>
<dbReference type="GO" id="GO:0003725">
    <property type="term" value="F:double-stranded RNA binding"/>
    <property type="evidence" value="ECO:0007669"/>
    <property type="project" value="TreeGrafter"/>
</dbReference>
<proteinExistence type="predicted"/>
<evidence type="ECO:0000313" key="2">
    <source>
        <dbReference type="EMBL" id="KAK7859043.1"/>
    </source>
</evidence>
<dbReference type="SUPFAM" id="SSF54768">
    <property type="entry name" value="dsRNA-binding domain-like"/>
    <property type="match status" value="1"/>
</dbReference>
<dbReference type="GO" id="GO:0006396">
    <property type="term" value="P:RNA processing"/>
    <property type="evidence" value="ECO:0007669"/>
    <property type="project" value="TreeGrafter"/>
</dbReference>
<name>A0AAW0M6W2_QUESU</name>
<accession>A0AAW0M6W2</accession>
<evidence type="ECO:0000256" key="1">
    <source>
        <dbReference type="ARBA" id="ARBA00022884"/>
    </source>
</evidence>
<dbReference type="Proteomes" id="UP000237347">
    <property type="component" value="Unassembled WGS sequence"/>
</dbReference>
<keyword evidence="1" id="KW-0694">RNA-binding</keyword>
<organism evidence="2 3">
    <name type="scientific">Quercus suber</name>
    <name type="common">Cork oak</name>
    <dbReference type="NCBI Taxonomy" id="58331"/>
    <lineage>
        <taxon>Eukaryota</taxon>
        <taxon>Viridiplantae</taxon>
        <taxon>Streptophyta</taxon>
        <taxon>Embryophyta</taxon>
        <taxon>Tracheophyta</taxon>
        <taxon>Spermatophyta</taxon>
        <taxon>Magnoliopsida</taxon>
        <taxon>eudicotyledons</taxon>
        <taxon>Gunneridae</taxon>
        <taxon>Pentapetalae</taxon>
        <taxon>rosids</taxon>
        <taxon>fabids</taxon>
        <taxon>Fagales</taxon>
        <taxon>Fagaceae</taxon>
        <taxon>Quercus</taxon>
    </lineage>
</organism>
<sequence>MPAVLLGPSDDNVFYKSILNEFAVKMNQERPTYNTVKQEQEGFFSSFHIDFGNYGLETVLSKIIKSKDKLYAALHKLKDTSHENISVVPQAVGVSIGQSFGQVSHELIDKIFCKSILNEFAIKMNQERPTYKIVKQEQEGFLPVFTSTLVFNGLYYTGEVGNSGSGTVLSEIIKSKDKLYAALHKLKDTSYENISAVPQAVGVSIGQMVNLPIEFVLAVLPEPSDVGPSSLKKRCKNKQKPN</sequence>
<dbReference type="GO" id="GO:0010468">
    <property type="term" value="P:regulation of gene expression"/>
    <property type="evidence" value="ECO:0007669"/>
    <property type="project" value="TreeGrafter"/>
</dbReference>
<dbReference type="EMBL" id="PKMF04000015">
    <property type="protein sequence ID" value="KAK7859043.1"/>
    <property type="molecule type" value="Genomic_DNA"/>
</dbReference>
<dbReference type="AlphaFoldDB" id="A0AAW0M6W2"/>
<dbReference type="Gene3D" id="3.30.160.20">
    <property type="match status" value="2"/>
</dbReference>
<dbReference type="PANTHER" id="PTHR11207:SF26">
    <property type="entry name" value="DOUBLE-STRANDED RNA-BINDING PROTEIN 4"/>
    <property type="match status" value="1"/>
</dbReference>
<dbReference type="GO" id="GO:0005634">
    <property type="term" value="C:nucleus"/>
    <property type="evidence" value="ECO:0007669"/>
    <property type="project" value="TreeGrafter"/>
</dbReference>
<gene>
    <name evidence="2" type="ORF">CFP56_008704</name>
</gene>
<keyword evidence="3" id="KW-1185">Reference proteome</keyword>
<dbReference type="GO" id="GO:0004525">
    <property type="term" value="F:ribonuclease III activity"/>
    <property type="evidence" value="ECO:0007669"/>
    <property type="project" value="TreeGrafter"/>
</dbReference>
<evidence type="ECO:0000313" key="3">
    <source>
        <dbReference type="Proteomes" id="UP000237347"/>
    </source>
</evidence>
<reference evidence="2 3" key="1">
    <citation type="journal article" date="2018" name="Sci. Data">
        <title>The draft genome sequence of cork oak.</title>
        <authorList>
            <person name="Ramos A.M."/>
            <person name="Usie A."/>
            <person name="Barbosa P."/>
            <person name="Barros P.M."/>
            <person name="Capote T."/>
            <person name="Chaves I."/>
            <person name="Simoes F."/>
            <person name="Abreu I."/>
            <person name="Carrasquinho I."/>
            <person name="Faro C."/>
            <person name="Guimaraes J.B."/>
            <person name="Mendonca D."/>
            <person name="Nobrega F."/>
            <person name="Rodrigues L."/>
            <person name="Saibo N.J.M."/>
            <person name="Varela M.C."/>
            <person name="Egas C."/>
            <person name="Matos J."/>
            <person name="Miguel C.M."/>
            <person name="Oliveira M.M."/>
            <person name="Ricardo C.P."/>
            <person name="Goncalves S."/>
        </authorList>
    </citation>
    <scope>NUCLEOTIDE SEQUENCE [LARGE SCALE GENOMIC DNA]</scope>
    <source>
        <strain evidence="3">cv. HL8</strain>
    </source>
</reference>
<protein>
    <submittedName>
        <fullName evidence="2">Uncharacterized protein</fullName>
    </submittedName>
</protein>
<dbReference type="PANTHER" id="PTHR11207">
    <property type="entry name" value="RIBONUCLEASE III"/>
    <property type="match status" value="1"/>
</dbReference>